<protein>
    <submittedName>
        <fullName evidence="1">Uncharacterized protein</fullName>
    </submittedName>
</protein>
<evidence type="ECO:0000313" key="1">
    <source>
        <dbReference type="EMBL" id="CAB4039093.1"/>
    </source>
</evidence>
<dbReference type="AlphaFoldDB" id="A0A6S7LMS0"/>
<comment type="caution">
    <text evidence="1">The sequence shown here is derived from an EMBL/GenBank/DDBJ whole genome shotgun (WGS) entry which is preliminary data.</text>
</comment>
<dbReference type="EMBL" id="CACRXK020024942">
    <property type="protein sequence ID" value="CAB4039093.1"/>
    <property type="molecule type" value="Genomic_DNA"/>
</dbReference>
<dbReference type="Proteomes" id="UP001152795">
    <property type="component" value="Unassembled WGS sequence"/>
</dbReference>
<name>A0A6S7LMS0_PARCT</name>
<proteinExistence type="predicted"/>
<sequence>MTPIQKPITDYAAFFPMFYKSRELAKQANMAYTHITLDVGAAIKAYHVIWNNSQAWSDIIIHLGDFHAMIAFFDVSGCLVSGSGFKDILFQSGLCSSESIAGLLSGKHYNRNWLLHEAFSEALERLFEEQYIPEVPKMLVKFAESPPGTVDVEDLLFNATVKAYLEHYNQ</sequence>
<reference evidence="1" key="1">
    <citation type="submission" date="2020-04" db="EMBL/GenBank/DDBJ databases">
        <authorList>
            <person name="Alioto T."/>
            <person name="Alioto T."/>
            <person name="Gomez Garrido J."/>
        </authorList>
    </citation>
    <scope>NUCLEOTIDE SEQUENCE</scope>
    <source>
        <strain evidence="1">A484AB</strain>
    </source>
</reference>
<evidence type="ECO:0000313" key="2">
    <source>
        <dbReference type="Proteomes" id="UP001152795"/>
    </source>
</evidence>
<gene>
    <name evidence="1" type="ORF">PACLA_8A039359</name>
</gene>
<accession>A0A6S7LMS0</accession>
<keyword evidence="2" id="KW-1185">Reference proteome</keyword>
<dbReference type="OrthoDB" id="7303603at2759"/>
<organism evidence="1 2">
    <name type="scientific">Paramuricea clavata</name>
    <name type="common">Red gorgonian</name>
    <name type="synonym">Violescent sea-whip</name>
    <dbReference type="NCBI Taxonomy" id="317549"/>
    <lineage>
        <taxon>Eukaryota</taxon>
        <taxon>Metazoa</taxon>
        <taxon>Cnidaria</taxon>
        <taxon>Anthozoa</taxon>
        <taxon>Octocorallia</taxon>
        <taxon>Malacalcyonacea</taxon>
        <taxon>Plexauridae</taxon>
        <taxon>Paramuricea</taxon>
    </lineage>
</organism>